<keyword evidence="8" id="KW-1185">Reference proteome</keyword>
<feature type="transmembrane region" description="Helical" evidence="5">
    <location>
        <begin position="132"/>
        <end position="152"/>
    </location>
</feature>
<evidence type="ECO:0000256" key="1">
    <source>
        <dbReference type="ARBA" id="ARBA00004141"/>
    </source>
</evidence>
<dbReference type="InterPro" id="IPR011701">
    <property type="entry name" value="MFS"/>
</dbReference>
<dbReference type="HOGENOM" id="CLU_1250794_0_0_1"/>
<gene>
    <name evidence="7" type="ORF">GYMLUDRAFT_252642</name>
</gene>
<dbReference type="PANTHER" id="PTHR23502">
    <property type="entry name" value="MAJOR FACILITATOR SUPERFAMILY"/>
    <property type="match status" value="1"/>
</dbReference>
<dbReference type="Pfam" id="PF07690">
    <property type="entry name" value="MFS_1"/>
    <property type="match status" value="1"/>
</dbReference>
<protein>
    <recommendedName>
        <fullName evidence="6">Major facilitator superfamily (MFS) profile domain-containing protein</fullName>
    </recommendedName>
</protein>
<evidence type="ECO:0000256" key="3">
    <source>
        <dbReference type="ARBA" id="ARBA00022989"/>
    </source>
</evidence>
<dbReference type="EMBL" id="KN834884">
    <property type="protein sequence ID" value="KIK50788.1"/>
    <property type="molecule type" value="Genomic_DNA"/>
</dbReference>
<feature type="domain" description="Major facilitator superfamily (MFS) profile" evidence="6">
    <location>
        <begin position="1"/>
        <end position="221"/>
    </location>
</feature>
<dbReference type="PROSITE" id="PS50850">
    <property type="entry name" value="MFS"/>
    <property type="match status" value="1"/>
</dbReference>
<feature type="transmembrane region" description="Helical" evidence="5">
    <location>
        <begin position="30"/>
        <end position="52"/>
    </location>
</feature>
<evidence type="ECO:0000259" key="6">
    <source>
        <dbReference type="PROSITE" id="PS50850"/>
    </source>
</evidence>
<comment type="subcellular location">
    <subcellularLocation>
        <location evidence="1">Membrane</location>
        <topology evidence="1">Multi-pass membrane protein</topology>
    </subcellularLocation>
</comment>
<dbReference type="InterPro" id="IPR036259">
    <property type="entry name" value="MFS_trans_sf"/>
</dbReference>
<sequence length="221" mass="23588">MSALCVTCETSAASVTESGISQDFHVGTEVTILSVSLFVLGLGIGPLLAGLLSEVYRRNFVYQTSFALLTAFTFGVAFAPNIVVSSKTYTSQVVHLVFRFLGGFNGSSFLTVAGGSVSDLFENRQVEKSRHWSSLCWVGVNFGSIPITYLVAAYRPVAASAMASNSAMRYSFGACFPLFAGQMYTQLGTVGATALLAGLMIAAALLPYERFYHLGVFPFTS</sequence>
<evidence type="ECO:0000256" key="4">
    <source>
        <dbReference type="ARBA" id="ARBA00023136"/>
    </source>
</evidence>
<evidence type="ECO:0000313" key="8">
    <source>
        <dbReference type="Proteomes" id="UP000053593"/>
    </source>
</evidence>
<dbReference type="Proteomes" id="UP000053593">
    <property type="component" value="Unassembled WGS sequence"/>
</dbReference>
<dbReference type="InterPro" id="IPR020846">
    <property type="entry name" value="MFS_dom"/>
</dbReference>
<accession>A0A0D0C7M5</accession>
<evidence type="ECO:0000256" key="2">
    <source>
        <dbReference type="ARBA" id="ARBA00022692"/>
    </source>
</evidence>
<feature type="transmembrane region" description="Helical" evidence="5">
    <location>
        <begin position="64"/>
        <end position="84"/>
    </location>
</feature>
<keyword evidence="4 5" id="KW-0472">Membrane</keyword>
<feature type="transmembrane region" description="Helical" evidence="5">
    <location>
        <begin position="187"/>
        <end position="208"/>
    </location>
</feature>
<dbReference type="Gene3D" id="1.20.1720.10">
    <property type="entry name" value="Multidrug resistance protein D"/>
    <property type="match status" value="1"/>
</dbReference>
<name>A0A0D0C7M5_9AGAR</name>
<dbReference type="AlphaFoldDB" id="A0A0D0C7M5"/>
<dbReference type="OrthoDB" id="3561359at2759"/>
<proteinExistence type="predicted"/>
<reference evidence="7 8" key="1">
    <citation type="submission" date="2014-04" db="EMBL/GenBank/DDBJ databases">
        <title>Evolutionary Origins and Diversification of the Mycorrhizal Mutualists.</title>
        <authorList>
            <consortium name="DOE Joint Genome Institute"/>
            <consortium name="Mycorrhizal Genomics Consortium"/>
            <person name="Kohler A."/>
            <person name="Kuo A."/>
            <person name="Nagy L.G."/>
            <person name="Floudas D."/>
            <person name="Copeland A."/>
            <person name="Barry K.W."/>
            <person name="Cichocki N."/>
            <person name="Veneault-Fourrey C."/>
            <person name="LaButti K."/>
            <person name="Lindquist E.A."/>
            <person name="Lipzen A."/>
            <person name="Lundell T."/>
            <person name="Morin E."/>
            <person name="Murat C."/>
            <person name="Riley R."/>
            <person name="Ohm R."/>
            <person name="Sun H."/>
            <person name="Tunlid A."/>
            <person name="Henrissat B."/>
            <person name="Grigoriev I.V."/>
            <person name="Hibbett D.S."/>
            <person name="Martin F."/>
        </authorList>
    </citation>
    <scope>NUCLEOTIDE SEQUENCE [LARGE SCALE GENOMIC DNA]</scope>
    <source>
        <strain evidence="7 8">FD-317 M1</strain>
    </source>
</reference>
<dbReference type="SUPFAM" id="SSF103473">
    <property type="entry name" value="MFS general substrate transporter"/>
    <property type="match status" value="1"/>
</dbReference>
<keyword evidence="2 5" id="KW-0812">Transmembrane</keyword>
<keyword evidence="3 5" id="KW-1133">Transmembrane helix</keyword>
<feature type="transmembrane region" description="Helical" evidence="5">
    <location>
        <begin position="96"/>
        <end position="120"/>
    </location>
</feature>
<dbReference type="GO" id="GO:0005886">
    <property type="term" value="C:plasma membrane"/>
    <property type="evidence" value="ECO:0007669"/>
    <property type="project" value="TreeGrafter"/>
</dbReference>
<organism evidence="7 8">
    <name type="scientific">Collybiopsis luxurians FD-317 M1</name>
    <dbReference type="NCBI Taxonomy" id="944289"/>
    <lineage>
        <taxon>Eukaryota</taxon>
        <taxon>Fungi</taxon>
        <taxon>Dikarya</taxon>
        <taxon>Basidiomycota</taxon>
        <taxon>Agaricomycotina</taxon>
        <taxon>Agaricomycetes</taxon>
        <taxon>Agaricomycetidae</taxon>
        <taxon>Agaricales</taxon>
        <taxon>Marasmiineae</taxon>
        <taxon>Omphalotaceae</taxon>
        <taxon>Collybiopsis</taxon>
        <taxon>Collybiopsis luxurians</taxon>
    </lineage>
</organism>
<evidence type="ECO:0000256" key="5">
    <source>
        <dbReference type="SAM" id="Phobius"/>
    </source>
</evidence>
<dbReference type="GO" id="GO:0022857">
    <property type="term" value="F:transmembrane transporter activity"/>
    <property type="evidence" value="ECO:0007669"/>
    <property type="project" value="InterPro"/>
</dbReference>
<dbReference type="PANTHER" id="PTHR23502:SF7">
    <property type="entry name" value="DRUG_PROTON ANTIPORTER YHK8-RELATED"/>
    <property type="match status" value="1"/>
</dbReference>
<evidence type="ECO:0000313" key="7">
    <source>
        <dbReference type="EMBL" id="KIK50788.1"/>
    </source>
</evidence>